<gene>
    <name evidence="2" type="ORF">PCOR1329_LOCUS35532</name>
</gene>
<feature type="compositionally biased region" description="Low complexity" evidence="1">
    <location>
        <begin position="313"/>
        <end position="326"/>
    </location>
</feature>
<proteinExistence type="predicted"/>
<sequence length="773" mass="84325">MSKREPSAGPAGAGAAANADAPAPSAKRPRRSRLAARVKLAEDVPAQLRPDAEIIDYEFEETLAVRKERSRSDKAVEFHRLSVPEDQGAINGIENVDDIWACDDSKDWRRAHLPLRTTLSLIIEKKGCEEFALQIDHGMQATAEQSAGPPFTVSEVSEKGWRIEELYDLMSWSEVLHVIGETPKQLEINGIARRLHDQKAEVLYPVPPTDRPPLQLRVFSQGSAQSQAQRIPTNAPHVYRNQPEDILDHVVKKMFAQQGIDKCSYSQPTIDELKAQAVKMIKEEAEKKAAKVVGAAAAGLRRTSTFLLGESCTEGAGTTAAEGTPEPGDRRSAIEDGPAMEAPSTGAGASSSSAVIFCDATPCKGSEPPLPQPSPTREACTDEVSIFHSRPTPRKIQQHEVESPLGTALHWIQRSPLRHALLGEEMKRELNQLGIIKRKVCGAEASNISKHEEHLKLAIELWKVNCTQQKLTRARRDLVVATLDGAGVSWPPETQVDLLSWELKGNVMKIDEIIKAGATSDCSGTLSDGIGLYLPWRTGADTIKFDAQRPTLGKCCISDPIRADLFINFAITDRLVAWAEKGQAYQRVVLDYIRISKALLVIPEEDADLGRSSAMALSMVLKVFDVVEAVAANADTVSAATDMDVFADMEEVLAASHLTDRESVFGIVGQALSKAEPWASKFSLGLKRAKVLKHYAPGISEKIGKTTSLDITPSMEFCSKVDDIMPEVPYFTKLAGPQATECFEAALCHKINSSAEALLELVQKEPIESKSEG</sequence>
<name>A0ABN9T4M7_9DINO</name>
<organism evidence="2 3">
    <name type="scientific">Prorocentrum cordatum</name>
    <dbReference type="NCBI Taxonomy" id="2364126"/>
    <lineage>
        <taxon>Eukaryota</taxon>
        <taxon>Sar</taxon>
        <taxon>Alveolata</taxon>
        <taxon>Dinophyceae</taxon>
        <taxon>Prorocentrales</taxon>
        <taxon>Prorocentraceae</taxon>
        <taxon>Prorocentrum</taxon>
    </lineage>
</organism>
<evidence type="ECO:0000313" key="3">
    <source>
        <dbReference type="Proteomes" id="UP001189429"/>
    </source>
</evidence>
<reference evidence="2" key="1">
    <citation type="submission" date="2023-10" db="EMBL/GenBank/DDBJ databases">
        <authorList>
            <person name="Chen Y."/>
            <person name="Shah S."/>
            <person name="Dougan E. K."/>
            <person name="Thang M."/>
            <person name="Chan C."/>
        </authorList>
    </citation>
    <scope>NUCLEOTIDE SEQUENCE [LARGE SCALE GENOMIC DNA]</scope>
</reference>
<dbReference type="EMBL" id="CAUYUJ010014338">
    <property type="protein sequence ID" value="CAK0839985.1"/>
    <property type="molecule type" value="Genomic_DNA"/>
</dbReference>
<feature type="region of interest" description="Disordered" evidence="1">
    <location>
        <begin position="312"/>
        <end position="351"/>
    </location>
</feature>
<evidence type="ECO:0000256" key="1">
    <source>
        <dbReference type="SAM" id="MobiDB-lite"/>
    </source>
</evidence>
<feature type="compositionally biased region" description="Low complexity" evidence="1">
    <location>
        <begin position="342"/>
        <end position="351"/>
    </location>
</feature>
<feature type="region of interest" description="Disordered" evidence="1">
    <location>
        <begin position="1"/>
        <end position="34"/>
    </location>
</feature>
<dbReference type="Proteomes" id="UP001189429">
    <property type="component" value="Unassembled WGS sequence"/>
</dbReference>
<evidence type="ECO:0000313" key="2">
    <source>
        <dbReference type="EMBL" id="CAK0839985.1"/>
    </source>
</evidence>
<feature type="compositionally biased region" description="Low complexity" evidence="1">
    <location>
        <begin position="7"/>
        <end position="26"/>
    </location>
</feature>
<accession>A0ABN9T4M7</accession>
<comment type="caution">
    <text evidence="2">The sequence shown here is derived from an EMBL/GenBank/DDBJ whole genome shotgun (WGS) entry which is preliminary data.</text>
</comment>
<protein>
    <submittedName>
        <fullName evidence="2">Uncharacterized protein</fullName>
    </submittedName>
</protein>
<keyword evidence="3" id="KW-1185">Reference proteome</keyword>